<evidence type="ECO:0000313" key="3">
    <source>
        <dbReference type="Proteomes" id="UP000800094"/>
    </source>
</evidence>
<feature type="compositionally biased region" description="Basic residues" evidence="1">
    <location>
        <begin position="118"/>
        <end position="130"/>
    </location>
</feature>
<organism evidence="2 3">
    <name type="scientific">Trematosphaeria pertusa</name>
    <dbReference type="NCBI Taxonomy" id="390896"/>
    <lineage>
        <taxon>Eukaryota</taxon>
        <taxon>Fungi</taxon>
        <taxon>Dikarya</taxon>
        <taxon>Ascomycota</taxon>
        <taxon>Pezizomycotina</taxon>
        <taxon>Dothideomycetes</taxon>
        <taxon>Pleosporomycetidae</taxon>
        <taxon>Pleosporales</taxon>
        <taxon>Massarineae</taxon>
        <taxon>Trematosphaeriaceae</taxon>
        <taxon>Trematosphaeria</taxon>
    </lineage>
</organism>
<dbReference type="AlphaFoldDB" id="A0A6A6J0A4"/>
<proteinExistence type="predicted"/>
<sequence length="130" mass="14793">MDKRHSSQAQWDRAIADQSPPSASASVQHYTTEQQPCAPCRQRMARFSSAASTTTTTTNDNNNIQETAEAFSHLTVRESKQEQAQEKFLRQLQIFAREKTGSYADIFRDAIREETRGKKNNKKERKNGGK</sequence>
<protein>
    <submittedName>
        <fullName evidence="2">Uncharacterized protein</fullName>
    </submittedName>
</protein>
<dbReference type="GeneID" id="54585784"/>
<accession>A0A6A6J0A4</accession>
<feature type="compositionally biased region" description="Polar residues" evidence="1">
    <location>
        <begin position="19"/>
        <end position="35"/>
    </location>
</feature>
<dbReference type="Proteomes" id="UP000800094">
    <property type="component" value="Unassembled WGS sequence"/>
</dbReference>
<name>A0A6A6J0A4_9PLEO</name>
<feature type="region of interest" description="Disordered" evidence="1">
    <location>
        <begin position="111"/>
        <end position="130"/>
    </location>
</feature>
<feature type="region of interest" description="Disordered" evidence="1">
    <location>
        <begin position="1"/>
        <end position="39"/>
    </location>
</feature>
<evidence type="ECO:0000256" key="1">
    <source>
        <dbReference type="SAM" id="MobiDB-lite"/>
    </source>
</evidence>
<reference evidence="2" key="1">
    <citation type="journal article" date="2020" name="Stud. Mycol.">
        <title>101 Dothideomycetes genomes: a test case for predicting lifestyles and emergence of pathogens.</title>
        <authorList>
            <person name="Haridas S."/>
            <person name="Albert R."/>
            <person name="Binder M."/>
            <person name="Bloem J."/>
            <person name="Labutti K."/>
            <person name="Salamov A."/>
            <person name="Andreopoulos B."/>
            <person name="Baker S."/>
            <person name="Barry K."/>
            <person name="Bills G."/>
            <person name="Bluhm B."/>
            <person name="Cannon C."/>
            <person name="Castanera R."/>
            <person name="Culley D."/>
            <person name="Daum C."/>
            <person name="Ezra D."/>
            <person name="Gonzalez J."/>
            <person name="Henrissat B."/>
            <person name="Kuo A."/>
            <person name="Liang C."/>
            <person name="Lipzen A."/>
            <person name="Lutzoni F."/>
            <person name="Magnuson J."/>
            <person name="Mondo S."/>
            <person name="Nolan M."/>
            <person name="Ohm R."/>
            <person name="Pangilinan J."/>
            <person name="Park H.-J."/>
            <person name="Ramirez L."/>
            <person name="Alfaro M."/>
            <person name="Sun H."/>
            <person name="Tritt A."/>
            <person name="Yoshinaga Y."/>
            <person name="Zwiers L.-H."/>
            <person name="Turgeon B."/>
            <person name="Goodwin S."/>
            <person name="Spatafora J."/>
            <person name="Crous P."/>
            <person name="Grigoriev I."/>
        </authorList>
    </citation>
    <scope>NUCLEOTIDE SEQUENCE</scope>
    <source>
        <strain evidence="2">CBS 122368</strain>
    </source>
</reference>
<keyword evidence="3" id="KW-1185">Reference proteome</keyword>
<dbReference type="EMBL" id="ML987189">
    <property type="protein sequence ID" value="KAF2255928.1"/>
    <property type="molecule type" value="Genomic_DNA"/>
</dbReference>
<evidence type="ECO:0000313" key="2">
    <source>
        <dbReference type="EMBL" id="KAF2255928.1"/>
    </source>
</evidence>
<gene>
    <name evidence="2" type="ORF">BU26DRAFT_557414</name>
</gene>
<dbReference type="RefSeq" id="XP_033690932.1">
    <property type="nucleotide sequence ID" value="XM_033832454.1"/>
</dbReference>